<dbReference type="UniPathway" id="UPA00047">
    <property type="reaction ID" value="UER00055"/>
</dbReference>
<evidence type="ECO:0000256" key="10">
    <source>
        <dbReference type="ARBA" id="ARBA00023304"/>
    </source>
</evidence>
<dbReference type="SUPFAM" id="SSF52518">
    <property type="entry name" value="Thiamin diphosphate-binding fold (THDP-binding)"/>
    <property type="match status" value="2"/>
</dbReference>
<accession>A0A0L0WEU2</accession>
<dbReference type="PANTHER" id="PTHR18968:SF13">
    <property type="entry name" value="ACETOLACTATE SYNTHASE CATALYTIC SUBUNIT, MITOCHONDRIAL"/>
    <property type="match status" value="1"/>
</dbReference>
<protein>
    <recommendedName>
        <fullName evidence="4 12">Acetolactate synthase</fullName>
        <ecNumber evidence="4 12">2.2.1.6</ecNumber>
    </recommendedName>
</protein>
<keyword evidence="10 12" id="KW-0100">Branched-chain amino acid biosynthesis</keyword>
<proteinExistence type="inferred from homology"/>
<dbReference type="InterPro" id="IPR012846">
    <property type="entry name" value="Acetolactate_synth_lsu"/>
</dbReference>
<dbReference type="Gene3D" id="3.40.50.970">
    <property type="match status" value="2"/>
</dbReference>
<evidence type="ECO:0000259" key="14">
    <source>
        <dbReference type="Pfam" id="PF02775"/>
    </source>
</evidence>
<feature type="domain" description="Thiamine pyrophosphate enzyme N-terminal TPP-binding" evidence="15">
    <location>
        <begin position="2"/>
        <end position="114"/>
    </location>
</feature>
<comment type="pathway">
    <text evidence="2 12">Amino-acid biosynthesis; L-valine biosynthesis; L-valine from pyruvate: step 1/4.</text>
</comment>
<dbReference type="OrthoDB" id="4494979at2"/>
<evidence type="ECO:0000313" key="17">
    <source>
        <dbReference type="Proteomes" id="UP000037267"/>
    </source>
</evidence>
<organism evidence="16 17">
    <name type="scientific">Gottschalkia purinilytica</name>
    <name type="common">Clostridium purinilyticum</name>
    <dbReference type="NCBI Taxonomy" id="1503"/>
    <lineage>
        <taxon>Bacteria</taxon>
        <taxon>Bacillati</taxon>
        <taxon>Bacillota</taxon>
        <taxon>Tissierellia</taxon>
        <taxon>Tissierellales</taxon>
        <taxon>Gottschalkiaceae</taxon>
        <taxon>Gottschalkia</taxon>
    </lineage>
</organism>
<dbReference type="EC" id="2.2.1.6" evidence="4 12"/>
<dbReference type="GO" id="GO:0050660">
    <property type="term" value="F:flavin adenine dinucleotide binding"/>
    <property type="evidence" value="ECO:0007669"/>
    <property type="project" value="InterPro"/>
</dbReference>
<dbReference type="InterPro" id="IPR039368">
    <property type="entry name" value="AHAS_TPP"/>
</dbReference>
<dbReference type="InterPro" id="IPR011766">
    <property type="entry name" value="TPP_enzyme_TPP-bd"/>
</dbReference>
<keyword evidence="6 12" id="KW-0808">Transferase</keyword>
<evidence type="ECO:0000256" key="8">
    <source>
        <dbReference type="ARBA" id="ARBA00022842"/>
    </source>
</evidence>
<gene>
    <name evidence="16" type="primary">ilvB1</name>
    <name evidence="16" type="ORF">CLPU_1c01630</name>
</gene>
<dbReference type="PATRIC" id="fig|1503.3.peg.1033"/>
<keyword evidence="5 12" id="KW-0028">Amino-acid biosynthesis</keyword>
<dbReference type="InterPro" id="IPR012001">
    <property type="entry name" value="Thiamin_PyroP_enz_TPP-bd_dom"/>
</dbReference>
<dbReference type="EMBL" id="LGSS01000001">
    <property type="protein sequence ID" value="KNF09998.1"/>
    <property type="molecule type" value="Genomic_DNA"/>
</dbReference>
<dbReference type="GO" id="GO:0009097">
    <property type="term" value="P:isoleucine biosynthetic process"/>
    <property type="evidence" value="ECO:0007669"/>
    <property type="project" value="UniProtKB-UniPathway"/>
</dbReference>
<feature type="domain" description="Thiamine pyrophosphate enzyme central" evidence="13">
    <location>
        <begin position="190"/>
        <end position="322"/>
    </location>
</feature>
<comment type="similarity">
    <text evidence="3 12">Belongs to the TPP enzyme family.</text>
</comment>
<comment type="cofactor">
    <cofactor evidence="12">
        <name>Mg(2+)</name>
        <dbReference type="ChEBI" id="CHEBI:18420"/>
    </cofactor>
    <text evidence="12">Binds 1 Mg(2+) ion per subunit.</text>
</comment>
<dbReference type="GO" id="GO:0003984">
    <property type="term" value="F:acetolactate synthase activity"/>
    <property type="evidence" value="ECO:0007669"/>
    <property type="project" value="UniProtKB-EC"/>
</dbReference>
<dbReference type="FunFam" id="3.40.50.1220:FF:000008">
    <property type="entry name" value="Acetolactate synthase"/>
    <property type="match status" value="1"/>
</dbReference>
<dbReference type="Gene3D" id="3.40.50.1220">
    <property type="entry name" value="TPP-binding domain"/>
    <property type="match status" value="1"/>
</dbReference>
<comment type="pathway">
    <text evidence="1 12">Amino-acid biosynthesis; L-isoleucine biosynthesis; L-isoleucine from 2-oxobutanoate: step 1/4.</text>
</comment>
<dbReference type="AlphaFoldDB" id="A0A0L0WEU2"/>
<dbReference type="InterPro" id="IPR045229">
    <property type="entry name" value="TPP_enz"/>
</dbReference>
<dbReference type="Pfam" id="PF02776">
    <property type="entry name" value="TPP_enzyme_N"/>
    <property type="match status" value="1"/>
</dbReference>
<feature type="domain" description="Thiamine pyrophosphate enzyme TPP-binding" evidence="14">
    <location>
        <begin position="378"/>
        <end position="527"/>
    </location>
</feature>
<dbReference type="InterPro" id="IPR029061">
    <property type="entry name" value="THDP-binding"/>
</dbReference>
<dbReference type="UniPathway" id="UPA00049">
    <property type="reaction ID" value="UER00059"/>
</dbReference>
<dbReference type="PANTHER" id="PTHR18968">
    <property type="entry name" value="THIAMINE PYROPHOSPHATE ENZYMES"/>
    <property type="match status" value="1"/>
</dbReference>
<keyword evidence="7 12" id="KW-0479">Metal-binding</keyword>
<comment type="caution">
    <text evidence="16">The sequence shown here is derived from an EMBL/GenBank/DDBJ whole genome shotgun (WGS) entry which is preliminary data.</text>
</comment>
<name>A0A0L0WEU2_GOTPU</name>
<evidence type="ECO:0000256" key="7">
    <source>
        <dbReference type="ARBA" id="ARBA00022723"/>
    </source>
</evidence>
<dbReference type="GO" id="GO:0009099">
    <property type="term" value="P:L-valine biosynthetic process"/>
    <property type="evidence" value="ECO:0007669"/>
    <property type="project" value="UniProtKB-UniPathway"/>
</dbReference>
<evidence type="ECO:0000256" key="5">
    <source>
        <dbReference type="ARBA" id="ARBA00022605"/>
    </source>
</evidence>
<comment type="catalytic activity">
    <reaction evidence="11 12">
        <text>2 pyruvate + H(+) = (2S)-2-acetolactate + CO2</text>
        <dbReference type="Rhea" id="RHEA:25249"/>
        <dbReference type="ChEBI" id="CHEBI:15361"/>
        <dbReference type="ChEBI" id="CHEBI:15378"/>
        <dbReference type="ChEBI" id="CHEBI:16526"/>
        <dbReference type="ChEBI" id="CHEBI:58476"/>
        <dbReference type="EC" id="2.2.1.6"/>
    </reaction>
</comment>
<dbReference type="Proteomes" id="UP000037267">
    <property type="component" value="Unassembled WGS sequence"/>
</dbReference>
<evidence type="ECO:0000256" key="6">
    <source>
        <dbReference type="ARBA" id="ARBA00022679"/>
    </source>
</evidence>
<evidence type="ECO:0000256" key="4">
    <source>
        <dbReference type="ARBA" id="ARBA00013145"/>
    </source>
</evidence>
<sequence>MLVADAIVKCLELENVEVIFGYPGGAVLPIYESLRKSSIKHILVRQEQSAAHNANGYARASSKVGVCMATSGPGATNLITGIATAYMDSVPLVVITGQVSSNLIGKDVFQEADIIGATEPFTKYNYLVKKAEDIPRIIKEAFYIASTGRPGPVLIDIPSDIQRQKIDFQYPESVDIRGYKPVYEGHIGQIKRAIRKIKSSKKPVICAGGGIITSNAFKELEAFVEKSGIPVVNTLMGLGSFPSDSPYYIGMVGSHGHRYSNKVIDKSDLLIIIGARLADRSTIYENGKGADIIHIDIDSAEIGKKLSATIPVVGDAKNILKEMTDRIEILNLNEWFDEIKEIKEKYKSKKAECIYTNPREAMKLVSDIVDNNTILTADVGQNQFWAARNFSIKGNRRFITSGGLGTMGYSLPASIGAKIACPDKTVISVSGDAGIQMLLSELGVIKEYNLDIKIIVFNNSRLGMVRELQDLLYGKGNNSAVEINSSPDFVKIAEGYGIKGIKVSSNEEFEKNFKEIIKIKEAFLIECIVDSDFSTL</sequence>
<dbReference type="CDD" id="cd02015">
    <property type="entry name" value="TPP_AHAS"/>
    <property type="match status" value="1"/>
</dbReference>
<keyword evidence="17" id="KW-1185">Reference proteome</keyword>
<dbReference type="InterPro" id="IPR029035">
    <property type="entry name" value="DHS-like_NAD/FAD-binding_dom"/>
</dbReference>
<evidence type="ECO:0000256" key="2">
    <source>
        <dbReference type="ARBA" id="ARBA00005025"/>
    </source>
</evidence>
<evidence type="ECO:0000256" key="12">
    <source>
        <dbReference type="RuleBase" id="RU003591"/>
    </source>
</evidence>
<evidence type="ECO:0000259" key="13">
    <source>
        <dbReference type="Pfam" id="PF00205"/>
    </source>
</evidence>
<dbReference type="GO" id="GO:0005948">
    <property type="term" value="C:acetolactate synthase complex"/>
    <property type="evidence" value="ECO:0007669"/>
    <property type="project" value="TreeGrafter"/>
</dbReference>
<evidence type="ECO:0000256" key="9">
    <source>
        <dbReference type="ARBA" id="ARBA00023052"/>
    </source>
</evidence>
<dbReference type="Pfam" id="PF00205">
    <property type="entry name" value="TPP_enzyme_M"/>
    <property type="match status" value="1"/>
</dbReference>
<keyword evidence="8 12" id="KW-0460">Magnesium</keyword>
<dbReference type="InterPro" id="IPR012000">
    <property type="entry name" value="Thiamin_PyroP_enz_cen_dom"/>
</dbReference>
<dbReference type="SUPFAM" id="SSF52467">
    <property type="entry name" value="DHS-like NAD/FAD-binding domain"/>
    <property type="match status" value="1"/>
</dbReference>
<evidence type="ECO:0000313" key="16">
    <source>
        <dbReference type="EMBL" id="KNF09998.1"/>
    </source>
</evidence>
<dbReference type="Pfam" id="PF02775">
    <property type="entry name" value="TPP_enzyme_C"/>
    <property type="match status" value="1"/>
</dbReference>
<reference evidence="17" key="1">
    <citation type="submission" date="2015-07" db="EMBL/GenBank/DDBJ databases">
        <title>Draft genome sequence of the purine-degrading Gottschalkia purinilyticum DSM 1384 (formerly Clostridium purinilyticum).</title>
        <authorList>
            <person name="Poehlein A."/>
            <person name="Schiel-Bengelsdorf B."/>
            <person name="Bengelsdorf F.R."/>
            <person name="Daniel R."/>
            <person name="Duerre P."/>
        </authorList>
    </citation>
    <scope>NUCLEOTIDE SEQUENCE [LARGE SCALE GENOMIC DNA]</scope>
    <source>
        <strain evidence="17">DSM 1384</strain>
    </source>
</reference>
<evidence type="ECO:0000256" key="11">
    <source>
        <dbReference type="ARBA" id="ARBA00048670"/>
    </source>
</evidence>
<dbReference type="PROSITE" id="PS00187">
    <property type="entry name" value="TPP_ENZYMES"/>
    <property type="match status" value="1"/>
</dbReference>
<dbReference type="NCBIfam" id="TIGR00118">
    <property type="entry name" value="acolac_lg"/>
    <property type="match status" value="1"/>
</dbReference>
<dbReference type="InterPro" id="IPR000399">
    <property type="entry name" value="TPP-bd_CS"/>
</dbReference>
<dbReference type="CDD" id="cd07035">
    <property type="entry name" value="TPP_PYR_POX_like"/>
    <property type="match status" value="1"/>
</dbReference>
<dbReference type="FunFam" id="3.40.50.970:FF:000007">
    <property type="entry name" value="Acetolactate synthase"/>
    <property type="match status" value="1"/>
</dbReference>
<dbReference type="STRING" id="1503.CLPU_1c01630"/>
<comment type="cofactor">
    <cofactor evidence="12">
        <name>thiamine diphosphate</name>
        <dbReference type="ChEBI" id="CHEBI:58937"/>
    </cofactor>
    <text evidence="12">Binds 1 thiamine pyrophosphate per subunit.</text>
</comment>
<evidence type="ECO:0000259" key="15">
    <source>
        <dbReference type="Pfam" id="PF02776"/>
    </source>
</evidence>
<evidence type="ECO:0000256" key="3">
    <source>
        <dbReference type="ARBA" id="ARBA00007812"/>
    </source>
</evidence>
<dbReference type="GO" id="GO:0000287">
    <property type="term" value="F:magnesium ion binding"/>
    <property type="evidence" value="ECO:0007669"/>
    <property type="project" value="UniProtKB-UniRule"/>
</dbReference>
<evidence type="ECO:0000256" key="1">
    <source>
        <dbReference type="ARBA" id="ARBA00004974"/>
    </source>
</evidence>
<dbReference type="GO" id="GO:0030976">
    <property type="term" value="F:thiamine pyrophosphate binding"/>
    <property type="evidence" value="ECO:0007669"/>
    <property type="project" value="UniProtKB-UniRule"/>
</dbReference>
<keyword evidence="9 12" id="KW-0786">Thiamine pyrophosphate</keyword>
<dbReference type="RefSeq" id="WP_050353729.1">
    <property type="nucleotide sequence ID" value="NZ_LGSS01000001.1"/>
</dbReference>